<evidence type="ECO:0000313" key="4">
    <source>
        <dbReference type="Proteomes" id="UP000094020"/>
    </source>
</evidence>
<evidence type="ECO:0000313" key="3">
    <source>
        <dbReference type="EMBL" id="WWC72492.1"/>
    </source>
</evidence>
<proteinExistence type="predicted"/>
<reference evidence="2" key="3">
    <citation type="submission" date="2016-07" db="EMBL/GenBank/DDBJ databases">
        <title>Evolution of pathogenesis and genome organization in the Tremellales.</title>
        <authorList>
            <person name="Cuomo C."/>
            <person name="Litvintseva A."/>
            <person name="Heitman J."/>
            <person name="Chen Y."/>
            <person name="Sun S."/>
            <person name="Springer D."/>
            <person name="Dromer F."/>
            <person name="Young S."/>
            <person name="Zeng Q."/>
            <person name="Chapman S."/>
            <person name="Gujja S."/>
            <person name="Saif S."/>
            <person name="Birren B."/>
        </authorList>
    </citation>
    <scope>NUCLEOTIDE SEQUENCE</scope>
    <source>
        <strain evidence="2">CBS 10737</strain>
    </source>
</reference>
<reference evidence="3" key="4">
    <citation type="submission" date="2024-02" db="EMBL/GenBank/DDBJ databases">
        <title>Comparative genomics of Cryptococcus and Kwoniella reveals pathogenesis evolution and contrasting modes of karyotype evolution via chromosome fusion or intercentromeric recombination.</title>
        <authorList>
            <person name="Coelho M.A."/>
            <person name="David-Palma M."/>
            <person name="Shea T."/>
            <person name="Bowers K."/>
            <person name="McGinley-Smith S."/>
            <person name="Mohammad A.W."/>
            <person name="Gnirke A."/>
            <person name="Yurkov A.M."/>
            <person name="Nowrousian M."/>
            <person name="Sun S."/>
            <person name="Cuomo C.A."/>
            <person name="Heitman J."/>
        </authorList>
    </citation>
    <scope>NUCLEOTIDE SEQUENCE</scope>
    <source>
        <strain evidence="3">CBS 10737</strain>
    </source>
</reference>
<feature type="compositionally biased region" description="Polar residues" evidence="1">
    <location>
        <begin position="63"/>
        <end position="73"/>
    </location>
</feature>
<feature type="region of interest" description="Disordered" evidence="1">
    <location>
        <begin position="1"/>
        <end position="110"/>
    </location>
</feature>
<dbReference type="Proteomes" id="UP000094020">
    <property type="component" value="Chromosome 9"/>
</dbReference>
<organism evidence="2">
    <name type="scientific">Kwoniella pini CBS 10737</name>
    <dbReference type="NCBI Taxonomy" id="1296096"/>
    <lineage>
        <taxon>Eukaryota</taxon>
        <taxon>Fungi</taxon>
        <taxon>Dikarya</taxon>
        <taxon>Basidiomycota</taxon>
        <taxon>Agaricomycotina</taxon>
        <taxon>Tremellomycetes</taxon>
        <taxon>Tremellales</taxon>
        <taxon>Cryptococcaceae</taxon>
        <taxon>Kwoniella</taxon>
    </lineage>
</organism>
<dbReference type="RefSeq" id="XP_019008090.1">
    <property type="nucleotide sequence ID" value="XM_019158952.1"/>
</dbReference>
<evidence type="ECO:0000313" key="2">
    <source>
        <dbReference type="EMBL" id="OCF46871.1"/>
    </source>
</evidence>
<protein>
    <submittedName>
        <fullName evidence="2">Uncharacterized protein</fullName>
    </submittedName>
</protein>
<gene>
    <name evidence="2" type="ORF">I206_07258</name>
    <name evidence="3" type="ORF">I206_106454</name>
</gene>
<reference evidence="3" key="2">
    <citation type="submission" date="2013-07" db="EMBL/GenBank/DDBJ databases">
        <authorList>
            <consortium name="The Broad Institute Genome Sequencing Platform"/>
            <person name="Cuomo C."/>
            <person name="Litvintseva A."/>
            <person name="Chen Y."/>
            <person name="Heitman J."/>
            <person name="Sun S."/>
            <person name="Springer D."/>
            <person name="Dromer F."/>
            <person name="Young S.K."/>
            <person name="Zeng Q."/>
            <person name="Gargeya S."/>
            <person name="Fitzgerald M."/>
            <person name="Abouelleil A."/>
            <person name="Alvarado L."/>
            <person name="Berlin A.M."/>
            <person name="Chapman S.B."/>
            <person name="Dewar J."/>
            <person name="Goldberg J."/>
            <person name="Griggs A."/>
            <person name="Gujja S."/>
            <person name="Hansen M."/>
            <person name="Howarth C."/>
            <person name="Imamovic A."/>
            <person name="Larimer J."/>
            <person name="McCowan C."/>
            <person name="Murphy C."/>
            <person name="Pearson M."/>
            <person name="Priest M."/>
            <person name="Roberts A."/>
            <person name="Saif S."/>
            <person name="Shea T."/>
            <person name="Sykes S."/>
            <person name="Wortman J."/>
            <person name="Nusbaum C."/>
            <person name="Birren B."/>
        </authorList>
    </citation>
    <scope>NUCLEOTIDE SEQUENCE</scope>
    <source>
        <strain evidence="3">CBS 10737</strain>
    </source>
</reference>
<dbReference type="GeneID" id="30175627"/>
<sequence>MSSFTPINRRASEDDTCRQTTSSEGRTTTYQQLPHDENTTQEQLPQDEDTTYRQSPRDDKISPTASSGPTSRGWTLPPRGGTQRRGDSNVSQRDTAAVSRSEDSKLTQCRSASKYADDIAIYFPVSCTKLSALEAKAKGKVEKA</sequence>
<feature type="compositionally biased region" description="Polar residues" evidence="1">
    <location>
        <begin position="18"/>
        <end position="32"/>
    </location>
</feature>
<reference evidence="2" key="1">
    <citation type="submission" date="2013-07" db="EMBL/GenBank/DDBJ databases">
        <title>The Genome Sequence of Cryptococcus pinus CBS10737.</title>
        <authorList>
            <consortium name="The Broad Institute Genome Sequencing Platform"/>
            <person name="Cuomo C."/>
            <person name="Litvintseva A."/>
            <person name="Chen Y."/>
            <person name="Heitman J."/>
            <person name="Sun S."/>
            <person name="Springer D."/>
            <person name="Dromer F."/>
            <person name="Young S.K."/>
            <person name="Zeng Q."/>
            <person name="Gargeya S."/>
            <person name="Fitzgerald M."/>
            <person name="Abouelleil A."/>
            <person name="Alvarado L."/>
            <person name="Berlin A.M."/>
            <person name="Chapman S.B."/>
            <person name="Dewar J."/>
            <person name="Goldberg J."/>
            <person name="Griggs A."/>
            <person name="Gujja S."/>
            <person name="Hansen M."/>
            <person name="Howarth C."/>
            <person name="Imamovic A."/>
            <person name="Larimer J."/>
            <person name="McCowan C."/>
            <person name="Murphy C."/>
            <person name="Pearson M."/>
            <person name="Priest M."/>
            <person name="Roberts A."/>
            <person name="Saif S."/>
            <person name="Shea T."/>
            <person name="Sykes S."/>
            <person name="Wortman J."/>
            <person name="Nusbaum C."/>
            <person name="Birren B."/>
        </authorList>
    </citation>
    <scope>NUCLEOTIDE SEQUENCE [LARGE SCALE GENOMIC DNA]</scope>
    <source>
        <strain evidence="2">CBS 10737</strain>
    </source>
</reference>
<dbReference type="KEGG" id="kpin:30175627"/>
<name>A0A1B9HUC5_9TREE</name>
<dbReference type="AlphaFoldDB" id="A0A1B9HUC5"/>
<keyword evidence="4" id="KW-1185">Reference proteome</keyword>
<accession>A0A1B9HUC5</accession>
<evidence type="ECO:0000256" key="1">
    <source>
        <dbReference type="SAM" id="MobiDB-lite"/>
    </source>
</evidence>
<dbReference type="EMBL" id="KI894015">
    <property type="protein sequence ID" value="OCF46871.1"/>
    <property type="molecule type" value="Genomic_DNA"/>
</dbReference>
<dbReference type="EMBL" id="CP144527">
    <property type="protein sequence ID" value="WWC72492.1"/>
    <property type="molecule type" value="Genomic_DNA"/>
</dbReference>